<gene>
    <name evidence="1" type="ORF">AOC05_11405</name>
</gene>
<evidence type="ECO:0000313" key="2">
    <source>
        <dbReference type="Proteomes" id="UP000062833"/>
    </source>
</evidence>
<dbReference type="AlphaFoldDB" id="A0A0M3UGA8"/>
<organism evidence="1 2">
    <name type="scientific">Arthrobacter alpinus</name>
    <dbReference type="NCBI Taxonomy" id="656366"/>
    <lineage>
        <taxon>Bacteria</taxon>
        <taxon>Bacillati</taxon>
        <taxon>Actinomycetota</taxon>
        <taxon>Actinomycetes</taxon>
        <taxon>Micrococcales</taxon>
        <taxon>Micrococcaceae</taxon>
        <taxon>Arthrobacter</taxon>
    </lineage>
</organism>
<dbReference type="Proteomes" id="UP000062833">
    <property type="component" value="Chromosome"/>
</dbReference>
<dbReference type="KEGG" id="aaq:AOC05_11405"/>
<keyword evidence="2" id="KW-1185">Reference proteome</keyword>
<evidence type="ECO:0000313" key="1">
    <source>
        <dbReference type="EMBL" id="ALE92765.1"/>
    </source>
</evidence>
<reference evidence="2" key="1">
    <citation type="submission" date="2015-09" db="EMBL/GenBank/DDBJ databases">
        <title>Complete genome of Arthrobacter alpinus strain R3.8.</title>
        <authorList>
            <person name="See-Too W.S."/>
            <person name="Chan K.G."/>
        </authorList>
    </citation>
    <scope>NUCLEOTIDE SEQUENCE [LARGE SCALE GENOMIC DNA]</scope>
    <source>
        <strain evidence="2">R3.8</strain>
    </source>
</reference>
<name>A0A0M3UGA8_9MICC</name>
<dbReference type="PATRIC" id="fig|656366.3.peg.2458"/>
<accession>A0A0M3UGA8</accession>
<dbReference type="RefSeq" id="WP_062007332.1">
    <property type="nucleotide sequence ID" value="NZ_CP012677.1"/>
</dbReference>
<sequence length="105" mass="10970">MVADRRSRAIISSAPALADSAIIFAVQKTQIQDFEGIPGTVLKQYSETGPATLHIDPLPTGQKTLGATVICSGSEAWKLNIEQLEPGWAGSSCSLQGGSTMTVVP</sequence>
<proteinExistence type="predicted"/>
<dbReference type="EMBL" id="CP012677">
    <property type="protein sequence ID" value="ALE92765.1"/>
    <property type="molecule type" value="Genomic_DNA"/>
</dbReference>
<protein>
    <submittedName>
        <fullName evidence="1">Uncharacterized protein</fullName>
    </submittedName>
</protein>
<dbReference type="OrthoDB" id="9874494at2"/>